<dbReference type="EMBL" id="ABIC01000037">
    <property type="protein sequence ID" value="EDP99524.1"/>
    <property type="molecule type" value="Genomic_DNA"/>
</dbReference>
<evidence type="ECO:0000313" key="2">
    <source>
        <dbReference type="Proteomes" id="UP000005839"/>
    </source>
</evidence>
<name>A9EK48_9GAMM</name>
<sequence length="58" mass="6278">MIYPAPAPLTSVKQNTKLAGEIMVDSVLKLVRGGAVKAQRDPNQLNCQRVDDGLWALS</sequence>
<proteinExistence type="predicted"/>
<evidence type="ECO:0000313" key="1">
    <source>
        <dbReference type="EMBL" id="EDP99524.1"/>
    </source>
</evidence>
<dbReference type="AlphaFoldDB" id="A9EK48"/>
<keyword evidence="2" id="KW-1185">Reference proteome</keyword>
<comment type="caution">
    <text evidence="1">The sequence shown here is derived from an EMBL/GenBank/DDBJ whole genome shotgun (WGS) entry which is preliminary data.</text>
</comment>
<accession>A9EK48</accession>
<protein>
    <submittedName>
        <fullName evidence="1">Uncharacterized protein</fullName>
    </submittedName>
</protein>
<dbReference type="STRING" id="314608.KT99_12089"/>
<organism evidence="1 2">
    <name type="scientific">Shewanella benthica KT99</name>
    <dbReference type="NCBI Taxonomy" id="314608"/>
    <lineage>
        <taxon>Bacteria</taxon>
        <taxon>Pseudomonadati</taxon>
        <taxon>Pseudomonadota</taxon>
        <taxon>Gammaproteobacteria</taxon>
        <taxon>Alteromonadales</taxon>
        <taxon>Shewanellaceae</taxon>
        <taxon>Shewanella</taxon>
    </lineage>
</organism>
<gene>
    <name evidence="1" type="ORF">KT99_12089</name>
</gene>
<reference evidence="1 2" key="1">
    <citation type="submission" date="2007-10" db="EMBL/GenBank/DDBJ databases">
        <authorList>
            <person name="Yayanos A."/>
            <person name="Ferriera S."/>
            <person name="Johnson J."/>
            <person name="Kravitz S."/>
            <person name="Halpern A."/>
            <person name="Remington K."/>
            <person name="Beeson K."/>
            <person name="Tran B."/>
            <person name="Rogers Y.-H."/>
            <person name="Friedman R."/>
            <person name="Venter J.C."/>
        </authorList>
    </citation>
    <scope>NUCLEOTIDE SEQUENCE [LARGE SCALE GENOMIC DNA]</scope>
    <source>
        <strain evidence="1 2">KT99</strain>
    </source>
</reference>
<dbReference type="Proteomes" id="UP000005839">
    <property type="component" value="Unassembled WGS sequence"/>
</dbReference>